<feature type="coiled-coil region" evidence="15">
    <location>
        <begin position="220"/>
        <end position="254"/>
    </location>
</feature>
<feature type="coiled-coil region" evidence="15">
    <location>
        <begin position="582"/>
        <end position="623"/>
    </location>
</feature>
<dbReference type="Pfam" id="PF13476">
    <property type="entry name" value="AAA_23"/>
    <property type="match status" value="1"/>
</dbReference>
<feature type="compositionally biased region" description="Basic and acidic residues" evidence="16">
    <location>
        <begin position="408"/>
        <end position="419"/>
    </location>
</feature>
<evidence type="ECO:0000256" key="7">
    <source>
        <dbReference type="ARBA" id="ARBA00022723"/>
    </source>
</evidence>
<dbReference type="PANTHER" id="PTHR18867">
    <property type="entry name" value="RAD50"/>
    <property type="match status" value="1"/>
</dbReference>
<comment type="cofactor">
    <cofactor evidence="1">
        <name>Zn(2+)</name>
        <dbReference type="ChEBI" id="CHEBI:29105"/>
    </cofactor>
</comment>
<protein>
    <recommendedName>
        <fullName evidence="5">DNA repair protein RAD50</fullName>
    </recommendedName>
</protein>
<dbReference type="InterPro" id="IPR004584">
    <property type="entry name" value="Rad50_eukaryotes"/>
</dbReference>
<evidence type="ECO:0000259" key="17">
    <source>
        <dbReference type="Pfam" id="PF13476"/>
    </source>
</evidence>
<dbReference type="GO" id="GO:0007004">
    <property type="term" value="P:telomere maintenance via telomerase"/>
    <property type="evidence" value="ECO:0007669"/>
    <property type="project" value="TreeGrafter"/>
</dbReference>
<name>A0A6A6TVC3_9PEZI</name>
<dbReference type="GO" id="GO:0016887">
    <property type="term" value="F:ATP hydrolysis activity"/>
    <property type="evidence" value="ECO:0007669"/>
    <property type="project" value="InterPro"/>
</dbReference>
<evidence type="ECO:0000256" key="11">
    <source>
        <dbReference type="ARBA" id="ARBA00023054"/>
    </source>
</evidence>
<keyword evidence="10" id="KW-0862">Zinc</keyword>
<dbReference type="FunFam" id="3.40.50.300:FF:000947">
    <property type="entry name" value="DNA repair protein RAD50"/>
    <property type="match status" value="1"/>
</dbReference>
<gene>
    <name evidence="18" type="ORF">BT63DRAFT_418168</name>
</gene>
<dbReference type="FunFam" id="3.40.50.300:FF:001195">
    <property type="entry name" value="DNA repair protein rad50"/>
    <property type="match status" value="1"/>
</dbReference>
<dbReference type="GO" id="GO:0046872">
    <property type="term" value="F:metal ion binding"/>
    <property type="evidence" value="ECO:0007669"/>
    <property type="project" value="UniProtKB-KW"/>
</dbReference>
<evidence type="ECO:0000256" key="5">
    <source>
        <dbReference type="ARBA" id="ARBA00017893"/>
    </source>
</evidence>
<feature type="region of interest" description="Disordered" evidence="16">
    <location>
        <begin position="408"/>
        <end position="457"/>
    </location>
</feature>
<evidence type="ECO:0000256" key="13">
    <source>
        <dbReference type="ARBA" id="ARBA00023242"/>
    </source>
</evidence>
<evidence type="ECO:0000256" key="10">
    <source>
        <dbReference type="ARBA" id="ARBA00022833"/>
    </source>
</evidence>
<evidence type="ECO:0000256" key="3">
    <source>
        <dbReference type="ARBA" id="ARBA00004286"/>
    </source>
</evidence>
<keyword evidence="9" id="KW-0378">Hydrolase</keyword>
<reference evidence="18" key="1">
    <citation type="journal article" date="2020" name="Stud. Mycol.">
        <title>101 Dothideomycetes genomes: a test case for predicting lifestyles and emergence of pathogens.</title>
        <authorList>
            <person name="Haridas S."/>
            <person name="Albert R."/>
            <person name="Binder M."/>
            <person name="Bloem J."/>
            <person name="Labutti K."/>
            <person name="Salamov A."/>
            <person name="Andreopoulos B."/>
            <person name="Baker S."/>
            <person name="Barry K."/>
            <person name="Bills G."/>
            <person name="Bluhm B."/>
            <person name="Cannon C."/>
            <person name="Castanera R."/>
            <person name="Culley D."/>
            <person name="Daum C."/>
            <person name="Ezra D."/>
            <person name="Gonzalez J."/>
            <person name="Henrissat B."/>
            <person name="Kuo A."/>
            <person name="Liang C."/>
            <person name="Lipzen A."/>
            <person name="Lutzoni F."/>
            <person name="Magnuson J."/>
            <person name="Mondo S."/>
            <person name="Nolan M."/>
            <person name="Ohm R."/>
            <person name="Pangilinan J."/>
            <person name="Park H.-J."/>
            <person name="Ramirez L."/>
            <person name="Alfaro M."/>
            <person name="Sun H."/>
            <person name="Tritt A."/>
            <person name="Yoshinaga Y."/>
            <person name="Zwiers L.-H."/>
            <person name="Turgeon B."/>
            <person name="Goodwin S."/>
            <person name="Spatafora J."/>
            <person name="Crous P."/>
            <person name="Grigoriev I."/>
        </authorList>
    </citation>
    <scope>NUCLEOTIDE SEQUENCE</scope>
    <source>
        <strain evidence="18">CBS 115976</strain>
    </source>
</reference>
<keyword evidence="7" id="KW-0479">Metal-binding</keyword>
<dbReference type="GO" id="GO:0030870">
    <property type="term" value="C:Mre11 complex"/>
    <property type="evidence" value="ECO:0007669"/>
    <property type="project" value="InterPro"/>
</dbReference>
<dbReference type="Proteomes" id="UP000799302">
    <property type="component" value="Unassembled WGS sequence"/>
</dbReference>
<comment type="catalytic activity">
    <reaction evidence="14">
        <text>ATP + H2O = ADP + phosphate + H(+)</text>
        <dbReference type="Rhea" id="RHEA:13065"/>
        <dbReference type="ChEBI" id="CHEBI:15377"/>
        <dbReference type="ChEBI" id="CHEBI:15378"/>
        <dbReference type="ChEBI" id="CHEBI:30616"/>
        <dbReference type="ChEBI" id="CHEBI:43474"/>
        <dbReference type="ChEBI" id="CHEBI:456216"/>
    </reaction>
</comment>
<dbReference type="GO" id="GO:0003691">
    <property type="term" value="F:double-stranded telomeric DNA binding"/>
    <property type="evidence" value="ECO:0007669"/>
    <property type="project" value="TreeGrafter"/>
</dbReference>
<keyword evidence="11 15" id="KW-0175">Coiled coil</keyword>
<evidence type="ECO:0000313" key="19">
    <source>
        <dbReference type="Proteomes" id="UP000799302"/>
    </source>
</evidence>
<feature type="coiled-coil region" evidence="15">
    <location>
        <begin position="972"/>
        <end position="1055"/>
    </location>
</feature>
<feature type="compositionally biased region" description="Basic and acidic residues" evidence="16">
    <location>
        <begin position="446"/>
        <end position="457"/>
    </location>
</feature>
<dbReference type="GO" id="GO:0051880">
    <property type="term" value="F:G-quadruplex DNA binding"/>
    <property type="evidence" value="ECO:0007669"/>
    <property type="project" value="TreeGrafter"/>
</dbReference>
<dbReference type="GO" id="GO:0043047">
    <property type="term" value="F:single-stranded telomeric DNA binding"/>
    <property type="evidence" value="ECO:0007669"/>
    <property type="project" value="TreeGrafter"/>
</dbReference>
<dbReference type="GO" id="GO:0006302">
    <property type="term" value="P:double-strand break repair"/>
    <property type="evidence" value="ECO:0007669"/>
    <property type="project" value="InterPro"/>
</dbReference>
<feature type="compositionally biased region" description="Polar residues" evidence="16">
    <location>
        <begin position="420"/>
        <end position="441"/>
    </location>
</feature>
<keyword evidence="19" id="KW-1185">Reference proteome</keyword>
<evidence type="ECO:0000256" key="9">
    <source>
        <dbReference type="ARBA" id="ARBA00022801"/>
    </source>
</evidence>
<evidence type="ECO:0000256" key="6">
    <source>
        <dbReference type="ARBA" id="ARBA00022454"/>
    </source>
</evidence>
<evidence type="ECO:0000256" key="16">
    <source>
        <dbReference type="SAM" id="MobiDB-lite"/>
    </source>
</evidence>
<evidence type="ECO:0000256" key="15">
    <source>
        <dbReference type="SAM" id="Coils"/>
    </source>
</evidence>
<dbReference type="EMBL" id="MU004243">
    <property type="protein sequence ID" value="KAF2664025.1"/>
    <property type="molecule type" value="Genomic_DNA"/>
</dbReference>
<keyword evidence="6" id="KW-0158">Chromosome</keyword>
<feature type="domain" description="Rad50/SbcC-type AAA" evidence="17">
    <location>
        <begin position="6"/>
        <end position="248"/>
    </location>
</feature>
<accession>A0A6A6TVC3</accession>
<comment type="subcellular location">
    <subcellularLocation>
        <location evidence="3">Chromosome</location>
    </subcellularLocation>
    <subcellularLocation>
        <location evidence="2">Nucleus</location>
    </subcellularLocation>
</comment>
<dbReference type="PANTHER" id="PTHR18867:SF12">
    <property type="entry name" value="DNA REPAIR PROTEIN RAD50"/>
    <property type="match status" value="1"/>
</dbReference>
<evidence type="ECO:0000256" key="4">
    <source>
        <dbReference type="ARBA" id="ARBA00009439"/>
    </source>
</evidence>
<evidence type="ECO:0000256" key="14">
    <source>
        <dbReference type="ARBA" id="ARBA00049360"/>
    </source>
</evidence>
<dbReference type="NCBIfam" id="TIGR00606">
    <property type="entry name" value="rad50"/>
    <property type="match status" value="1"/>
</dbReference>
<evidence type="ECO:0000256" key="2">
    <source>
        <dbReference type="ARBA" id="ARBA00004123"/>
    </source>
</evidence>
<dbReference type="Gene3D" id="1.10.287.1490">
    <property type="match status" value="1"/>
</dbReference>
<dbReference type="Gene3D" id="3.40.50.300">
    <property type="entry name" value="P-loop containing nucleotide triphosphate hydrolases"/>
    <property type="match status" value="2"/>
</dbReference>
<dbReference type="OrthoDB" id="18797at2759"/>
<dbReference type="GO" id="GO:0000794">
    <property type="term" value="C:condensed nuclear chromosome"/>
    <property type="evidence" value="ECO:0007669"/>
    <property type="project" value="TreeGrafter"/>
</dbReference>
<proteinExistence type="inferred from homology"/>
<evidence type="ECO:0000313" key="18">
    <source>
        <dbReference type="EMBL" id="KAF2664025.1"/>
    </source>
</evidence>
<sequence length="1302" mass="148482">MSKINRLLISGIRSFDPHASEVIKIYTPLTLIVGPNGSGKTTIIECLRYITTGELPPNSATGGAWLHDPKLVGENEVLGHIKMSFTGTAGEYMICDRKLQLTVKKASRSQKALEGVLKIIKKNGEETVVSSKRLELDEIMPKHLGVSKVILESVIFCHQDDSLWPMSASSVLKTKFDAIFEASKYTKAVNELKLSRKDLHDQLGVLKLALEHAEKTKVKRAVAEEKMQKLYDVLESLREQHAKITEDLKVANAKATEAWDHAAGFERILSDLNSKRVVASTLKDSLETSGMSITKMSESDEELLKMQAEYGAYVAKLQNEKDALSRRWEEVNSSMKKSRQALGNKQTEVGMFKNAMNQYERQVQTRKALVKEIAAVYSIRGFDNEISDDLVDDFKQRLDRLLRDEKSAADHAREEHQSELSKAQSSLSGLTGKRTSLTHSQGVAKARRDANESKISDLQRQVNLMDVDEGRKAVLETRVQDLSERHQRSKAEFEKADWTHQVENAESTLSSLSEKKDRLDAEQVEAARHAADLGQLDYLVQELKSRRKLLDTNTKSYDKQFRSLLQGDWSPQTVEQKYKQVMEDYNDAVKSAEVHRDRLQRDLEQENYKLREATRSLETKRKQSADSYSAIKAVTDEEPADYEKTLAELEDSYEIGKSDQTMFQVLDDYYTKCEEVGGKKNLCQLCQRSFSSPTEKKTFLTRVEKLRKDRLAAMNDDVQRSIEEDTLKFRAIRHTYDTWIQVTAEIPDHQKLQSELECNRDKLNLELEKADETVKERSTAKRDAEQLNKPIQSITKCLSEISTFESQLHDLEAKQNAMGKIRSTTAIQDEIKLVNGEIKSATAEVNRIRTERERCQHLIFALYGELSDASAKYTQIQHDLAKKLSLETQITENQAQSAQEKEYLKRMEQDLQVLAPEIAQMQEKLNDIADRGNGREREAQASISKVKDSISRLALQSHEIDDFISRGGPLDLARGTREMESLEADIKKLEAEAHSVGKEVNKADKELRNHDDRKQSIAQNLTYRANQKKLADVELAIAQAESTNAERDRAHYNEEGETWQRERNRLSAEQATISGEVGSKDDQLTDLNKEYLLEYKDAIVVYQRCFITLKVTESAISDLDKYAKALDKAILKYHSAKMDEINRIIEELWRKTYRGSDVDTIFIRSDPDSGKAKSYNYRVVMVKQDAEMDMRGRCSAGQKVLASIIIRLALAECFSTKCGVIALDEPTTNLDRDNIRSLGQSLNELIRYRRKQANFQLIVITHDEEFLRQMKCADLCDEYFRISRSDKQKSSITKQSISEVYR</sequence>
<dbReference type="InterPro" id="IPR027417">
    <property type="entry name" value="P-loop_NTPase"/>
</dbReference>
<evidence type="ECO:0000256" key="12">
    <source>
        <dbReference type="ARBA" id="ARBA00023204"/>
    </source>
</evidence>
<evidence type="ECO:0000256" key="8">
    <source>
        <dbReference type="ARBA" id="ARBA00022763"/>
    </source>
</evidence>
<dbReference type="InterPro" id="IPR038729">
    <property type="entry name" value="Rad50/SbcC_AAA"/>
</dbReference>
<dbReference type="GO" id="GO:0070192">
    <property type="term" value="P:chromosome organization involved in meiotic cell cycle"/>
    <property type="evidence" value="ECO:0007669"/>
    <property type="project" value="TreeGrafter"/>
</dbReference>
<keyword evidence="13" id="KW-0539">Nucleus</keyword>
<dbReference type="Pfam" id="PF13558">
    <property type="entry name" value="SbcC_Walker_B"/>
    <property type="match status" value="1"/>
</dbReference>
<feature type="coiled-coil region" evidence="15">
    <location>
        <begin position="472"/>
        <end position="522"/>
    </location>
</feature>
<dbReference type="GO" id="GO:0000722">
    <property type="term" value="P:telomere maintenance via recombination"/>
    <property type="evidence" value="ECO:0007669"/>
    <property type="project" value="TreeGrafter"/>
</dbReference>
<keyword evidence="12" id="KW-0234">DNA repair</keyword>
<comment type="similarity">
    <text evidence="4">Belongs to the SMC family. RAD50 subfamily.</text>
</comment>
<keyword evidence="8" id="KW-0227">DNA damage</keyword>
<organism evidence="18 19">
    <name type="scientific">Microthyrium microscopicum</name>
    <dbReference type="NCBI Taxonomy" id="703497"/>
    <lineage>
        <taxon>Eukaryota</taxon>
        <taxon>Fungi</taxon>
        <taxon>Dikarya</taxon>
        <taxon>Ascomycota</taxon>
        <taxon>Pezizomycotina</taxon>
        <taxon>Dothideomycetes</taxon>
        <taxon>Dothideomycetes incertae sedis</taxon>
        <taxon>Microthyriales</taxon>
        <taxon>Microthyriaceae</taxon>
        <taxon>Microthyrium</taxon>
    </lineage>
</organism>
<evidence type="ECO:0000256" key="1">
    <source>
        <dbReference type="ARBA" id="ARBA00001947"/>
    </source>
</evidence>
<dbReference type="SUPFAM" id="SSF52540">
    <property type="entry name" value="P-loop containing nucleoside triphosphate hydrolases"/>
    <property type="match status" value="2"/>
</dbReference>